<dbReference type="EMBL" id="JBHSMH010000004">
    <property type="protein sequence ID" value="MFC5467434.1"/>
    <property type="molecule type" value="Genomic_DNA"/>
</dbReference>
<organism evidence="2 3">
    <name type="scientific">Cohnella suwonensis</name>
    <dbReference type="NCBI Taxonomy" id="696072"/>
    <lineage>
        <taxon>Bacteria</taxon>
        <taxon>Bacillati</taxon>
        <taxon>Bacillota</taxon>
        <taxon>Bacilli</taxon>
        <taxon>Bacillales</taxon>
        <taxon>Paenibacillaceae</taxon>
        <taxon>Cohnella</taxon>
    </lineage>
</organism>
<dbReference type="PROSITE" id="PS51257">
    <property type="entry name" value="PROKAR_LIPOPROTEIN"/>
    <property type="match status" value="1"/>
</dbReference>
<protein>
    <recommendedName>
        <fullName evidence="4">Lipoprotein</fullName>
    </recommendedName>
</protein>
<evidence type="ECO:0008006" key="4">
    <source>
        <dbReference type="Google" id="ProtNLM"/>
    </source>
</evidence>
<dbReference type="RefSeq" id="WP_209747221.1">
    <property type="nucleotide sequence ID" value="NZ_JBHSMH010000004.1"/>
</dbReference>
<evidence type="ECO:0000256" key="1">
    <source>
        <dbReference type="SAM" id="SignalP"/>
    </source>
</evidence>
<reference evidence="3" key="1">
    <citation type="journal article" date="2019" name="Int. J. Syst. Evol. Microbiol.">
        <title>The Global Catalogue of Microorganisms (GCM) 10K type strain sequencing project: providing services to taxonomists for standard genome sequencing and annotation.</title>
        <authorList>
            <consortium name="The Broad Institute Genomics Platform"/>
            <consortium name="The Broad Institute Genome Sequencing Center for Infectious Disease"/>
            <person name="Wu L."/>
            <person name="Ma J."/>
        </authorList>
    </citation>
    <scope>NUCLEOTIDE SEQUENCE [LARGE SCALE GENOMIC DNA]</scope>
    <source>
        <strain evidence="3">CCUG 57113</strain>
    </source>
</reference>
<keyword evidence="3" id="KW-1185">Reference proteome</keyword>
<comment type="caution">
    <text evidence="2">The sequence shown here is derived from an EMBL/GenBank/DDBJ whole genome shotgun (WGS) entry which is preliminary data.</text>
</comment>
<keyword evidence="1" id="KW-0732">Signal</keyword>
<evidence type="ECO:0000313" key="3">
    <source>
        <dbReference type="Proteomes" id="UP001596105"/>
    </source>
</evidence>
<sequence length="149" mass="16525">MRIRMLLPVAIIALAMLLSACGNDTKPVGSAAGEASPFSVLQESAHKQVDGQFGDGNRLTVSDEDLIWRIINDLREMDYRKIEVPDRVGQNFVIRIVDNGKEFEYNSTGYLSVDDKLYGAGDQARIDRINDYVVDYGRLTIPGLLGEDS</sequence>
<feature type="chain" id="PRO_5045692532" description="Lipoprotein" evidence="1">
    <location>
        <begin position="21"/>
        <end position="149"/>
    </location>
</feature>
<gene>
    <name evidence="2" type="ORF">ACFPPD_01805</name>
</gene>
<evidence type="ECO:0000313" key="2">
    <source>
        <dbReference type="EMBL" id="MFC5467434.1"/>
    </source>
</evidence>
<accession>A0ABW0LNY3</accession>
<proteinExistence type="predicted"/>
<name>A0ABW0LNY3_9BACL</name>
<dbReference type="Proteomes" id="UP001596105">
    <property type="component" value="Unassembled WGS sequence"/>
</dbReference>
<feature type="signal peptide" evidence="1">
    <location>
        <begin position="1"/>
        <end position="20"/>
    </location>
</feature>